<accession>A0AAD8RUJ1</accession>
<evidence type="ECO:0000313" key="2">
    <source>
        <dbReference type="EMBL" id="KAK1631555.1"/>
    </source>
</evidence>
<feature type="compositionally biased region" description="Basic and acidic residues" evidence="1">
    <location>
        <begin position="54"/>
        <end position="67"/>
    </location>
</feature>
<organism evidence="2 3">
    <name type="scientific">Lolium multiflorum</name>
    <name type="common">Italian ryegrass</name>
    <name type="synonym">Lolium perenne subsp. multiflorum</name>
    <dbReference type="NCBI Taxonomy" id="4521"/>
    <lineage>
        <taxon>Eukaryota</taxon>
        <taxon>Viridiplantae</taxon>
        <taxon>Streptophyta</taxon>
        <taxon>Embryophyta</taxon>
        <taxon>Tracheophyta</taxon>
        <taxon>Spermatophyta</taxon>
        <taxon>Magnoliopsida</taxon>
        <taxon>Liliopsida</taxon>
        <taxon>Poales</taxon>
        <taxon>Poaceae</taxon>
        <taxon>BOP clade</taxon>
        <taxon>Pooideae</taxon>
        <taxon>Poodae</taxon>
        <taxon>Poeae</taxon>
        <taxon>Poeae Chloroplast Group 2 (Poeae type)</taxon>
        <taxon>Loliodinae</taxon>
        <taxon>Loliinae</taxon>
        <taxon>Lolium</taxon>
    </lineage>
</organism>
<proteinExistence type="predicted"/>
<name>A0AAD8RUJ1_LOLMU</name>
<protein>
    <submittedName>
        <fullName evidence="2">Uncharacterized protein</fullName>
    </submittedName>
</protein>
<dbReference type="EMBL" id="JAUUTY010000005">
    <property type="protein sequence ID" value="KAK1631555.1"/>
    <property type="molecule type" value="Genomic_DNA"/>
</dbReference>
<feature type="compositionally biased region" description="Polar residues" evidence="1">
    <location>
        <begin position="103"/>
        <end position="120"/>
    </location>
</feature>
<keyword evidence="3" id="KW-1185">Reference proteome</keyword>
<comment type="caution">
    <text evidence="2">The sequence shown here is derived from an EMBL/GenBank/DDBJ whole genome shotgun (WGS) entry which is preliminary data.</text>
</comment>
<evidence type="ECO:0000256" key="1">
    <source>
        <dbReference type="SAM" id="MobiDB-lite"/>
    </source>
</evidence>
<feature type="compositionally biased region" description="Low complexity" evidence="1">
    <location>
        <begin position="38"/>
        <end position="48"/>
    </location>
</feature>
<evidence type="ECO:0000313" key="3">
    <source>
        <dbReference type="Proteomes" id="UP001231189"/>
    </source>
</evidence>
<reference evidence="2" key="1">
    <citation type="submission" date="2023-07" db="EMBL/GenBank/DDBJ databases">
        <title>A chromosome-level genome assembly of Lolium multiflorum.</title>
        <authorList>
            <person name="Chen Y."/>
            <person name="Copetti D."/>
            <person name="Kolliker R."/>
            <person name="Studer B."/>
        </authorList>
    </citation>
    <scope>NUCLEOTIDE SEQUENCE</scope>
    <source>
        <strain evidence="2">02402/16</strain>
        <tissue evidence="2">Leaf</tissue>
    </source>
</reference>
<dbReference type="AlphaFoldDB" id="A0AAD8RUJ1"/>
<sequence>MCWKIESRPFIHVHPTVQNHSFSQTLARAIPALMVPESRLSSADSPSRSRTRSPHMDHTENHIRDARSFPSVTPIPMISQRRPRKSLPTSPPLGKTPPTTTPQSSSVFFGSPPRGTSANAVETAPEDGAAACIREKKVEDNSSLYMNEPGGDQQTVIVSVEETSDSASPTVQLAIEVKLRAASGDKFWRGPEGLEYGIRNW</sequence>
<dbReference type="Proteomes" id="UP001231189">
    <property type="component" value="Unassembled WGS sequence"/>
</dbReference>
<gene>
    <name evidence="2" type="ORF">QYE76_005870</name>
</gene>
<feature type="region of interest" description="Disordered" evidence="1">
    <location>
        <begin position="37"/>
        <end position="125"/>
    </location>
</feature>